<organism evidence="2 3">
    <name type="scientific">Penicillium thymicola</name>
    <dbReference type="NCBI Taxonomy" id="293382"/>
    <lineage>
        <taxon>Eukaryota</taxon>
        <taxon>Fungi</taxon>
        <taxon>Dikarya</taxon>
        <taxon>Ascomycota</taxon>
        <taxon>Pezizomycotina</taxon>
        <taxon>Eurotiomycetes</taxon>
        <taxon>Eurotiomycetidae</taxon>
        <taxon>Eurotiales</taxon>
        <taxon>Aspergillaceae</taxon>
        <taxon>Penicillium</taxon>
    </lineage>
</organism>
<keyword evidence="3" id="KW-1185">Reference proteome</keyword>
<protein>
    <submittedName>
        <fullName evidence="2">Uncharacterized protein</fullName>
    </submittedName>
</protein>
<comment type="caution">
    <text evidence="2">The sequence shown here is derived from an EMBL/GenBank/DDBJ whole genome shotgun (WGS) entry which is preliminary data.</text>
</comment>
<evidence type="ECO:0000313" key="2">
    <source>
        <dbReference type="EMBL" id="KAJ9481174.1"/>
    </source>
</evidence>
<reference evidence="2" key="2">
    <citation type="journal article" date="2016" name="Fungal Biol.">
        <title>Ochratoxin A production by Penicillium thymicola.</title>
        <authorList>
            <person name="Nguyen H.D.T."/>
            <person name="McMullin D.R."/>
            <person name="Ponomareva E."/>
            <person name="Riley R."/>
            <person name="Pomraning K.R."/>
            <person name="Baker S.E."/>
            <person name="Seifert K.A."/>
        </authorList>
    </citation>
    <scope>NUCLEOTIDE SEQUENCE</scope>
    <source>
        <strain evidence="2">DAOM 180753</strain>
    </source>
</reference>
<accession>A0AAI9T769</accession>
<evidence type="ECO:0000256" key="1">
    <source>
        <dbReference type="SAM" id="MobiDB-lite"/>
    </source>
</evidence>
<reference evidence="2" key="1">
    <citation type="submission" date="2015-06" db="EMBL/GenBank/DDBJ databases">
        <authorList>
            <person name="Nguyen H."/>
        </authorList>
    </citation>
    <scope>NUCLEOTIDE SEQUENCE</scope>
    <source>
        <strain evidence="2">DAOM 180753</strain>
    </source>
</reference>
<proteinExistence type="predicted"/>
<gene>
    <name evidence="2" type="ORF">VN97_g12324</name>
</gene>
<dbReference type="EMBL" id="LACB01000879">
    <property type="protein sequence ID" value="KAJ9481174.1"/>
    <property type="molecule type" value="Genomic_DNA"/>
</dbReference>
<sequence length="85" mass="9345">MSVGMSILYRVHSISYHIPPSEYRILHTTLQIYCTFIPGGDSDAASCLGNTILRVSPWVKPSFLEGSSDPFPFGDSGEPQTELQP</sequence>
<dbReference type="Proteomes" id="UP001227192">
    <property type="component" value="Unassembled WGS sequence"/>
</dbReference>
<dbReference type="AlphaFoldDB" id="A0AAI9T769"/>
<evidence type="ECO:0000313" key="3">
    <source>
        <dbReference type="Proteomes" id="UP001227192"/>
    </source>
</evidence>
<feature type="region of interest" description="Disordered" evidence="1">
    <location>
        <begin position="66"/>
        <end position="85"/>
    </location>
</feature>
<name>A0AAI9T769_PENTH</name>